<dbReference type="GO" id="GO:0015074">
    <property type="term" value="P:DNA integration"/>
    <property type="evidence" value="ECO:0007669"/>
    <property type="project" value="InterPro"/>
</dbReference>
<protein>
    <submittedName>
        <fullName evidence="2">Mobile element protein</fullName>
    </submittedName>
</protein>
<accession>A0A3B1D8D4</accession>
<dbReference type="PANTHER" id="PTHR46889:SF4">
    <property type="entry name" value="TRANSPOSASE INSO FOR INSERTION SEQUENCE ELEMENT IS911B-RELATED"/>
    <property type="match status" value="1"/>
</dbReference>
<dbReference type="EMBL" id="UOGI01000138">
    <property type="protein sequence ID" value="VAX32404.1"/>
    <property type="molecule type" value="Genomic_DNA"/>
</dbReference>
<sequence>MINPEHELPLTRQSEILRLSRSSLYYKAVSERAGELEVMRHIDEIHLKYPFYGSRRIRDELCDMGYKVAGTLRYSILTKAASLSRMLSGLITQGISISMDGRGRWMDNVFIERLWRSVKYEDVYLKAYDSVGEARQGLKTYFEFYNHKRRHQSLDRKTPNVVYFSTLPQKWVAA</sequence>
<proteinExistence type="predicted"/>
<reference evidence="2" key="1">
    <citation type="submission" date="2018-06" db="EMBL/GenBank/DDBJ databases">
        <authorList>
            <person name="Zhirakovskaya E."/>
        </authorList>
    </citation>
    <scope>NUCLEOTIDE SEQUENCE</scope>
</reference>
<feature type="domain" description="Integrase catalytic" evidence="1">
    <location>
        <begin position="93"/>
        <end position="159"/>
    </location>
</feature>
<dbReference type="InterPro" id="IPR050900">
    <property type="entry name" value="Transposase_IS3/IS150/IS904"/>
</dbReference>
<dbReference type="InterPro" id="IPR012337">
    <property type="entry name" value="RNaseH-like_sf"/>
</dbReference>
<gene>
    <name evidence="2" type="ORF">MNBD_NITROSPIRAE03-144</name>
</gene>
<name>A0A3B1D8D4_9ZZZZ</name>
<dbReference type="PANTHER" id="PTHR46889">
    <property type="entry name" value="TRANSPOSASE INSF FOR INSERTION SEQUENCE IS3B-RELATED"/>
    <property type="match status" value="1"/>
</dbReference>
<evidence type="ECO:0000313" key="2">
    <source>
        <dbReference type="EMBL" id="VAX32404.1"/>
    </source>
</evidence>
<dbReference type="Pfam" id="PF13683">
    <property type="entry name" value="rve_3"/>
    <property type="match status" value="1"/>
</dbReference>
<dbReference type="InterPro" id="IPR001584">
    <property type="entry name" value="Integrase_cat-core"/>
</dbReference>
<dbReference type="AlphaFoldDB" id="A0A3B1D8D4"/>
<dbReference type="SUPFAM" id="SSF53098">
    <property type="entry name" value="Ribonuclease H-like"/>
    <property type="match status" value="1"/>
</dbReference>
<organism evidence="2">
    <name type="scientific">hydrothermal vent metagenome</name>
    <dbReference type="NCBI Taxonomy" id="652676"/>
    <lineage>
        <taxon>unclassified sequences</taxon>
        <taxon>metagenomes</taxon>
        <taxon>ecological metagenomes</taxon>
    </lineage>
</organism>
<evidence type="ECO:0000259" key="1">
    <source>
        <dbReference type="Pfam" id="PF13683"/>
    </source>
</evidence>